<dbReference type="Proteomes" id="UP000826725">
    <property type="component" value="Chromosome"/>
</dbReference>
<evidence type="ECO:0000313" key="3">
    <source>
        <dbReference type="Proteomes" id="UP000826725"/>
    </source>
</evidence>
<evidence type="ECO:0000313" key="2">
    <source>
        <dbReference type="EMBL" id="BCL62690.1"/>
    </source>
</evidence>
<proteinExistence type="predicted"/>
<dbReference type="InterPro" id="IPR050256">
    <property type="entry name" value="Glycosyltransferase_2"/>
</dbReference>
<organism evidence="2 3">
    <name type="scientific">Desulfomarina profundi</name>
    <dbReference type="NCBI Taxonomy" id="2772557"/>
    <lineage>
        <taxon>Bacteria</taxon>
        <taxon>Pseudomonadati</taxon>
        <taxon>Thermodesulfobacteriota</taxon>
        <taxon>Desulfobulbia</taxon>
        <taxon>Desulfobulbales</taxon>
        <taxon>Desulfobulbaceae</taxon>
        <taxon>Desulfomarina</taxon>
    </lineage>
</organism>
<dbReference type="Pfam" id="PF00535">
    <property type="entry name" value="Glycos_transf_2"/>
    <property type="match status" value="1"/>
</dbReference>
<dbReference type="EMBL" id="AP024086">
    <property type="protein sequence ID" value="BCL62690.1"/>
    <property type="molecule type" value="Genomic_DNA"/>
</dbReference>
<dbReference type="PANTHER" id="PTHR48090:SF7">
    <property type="entry name" value="RFBJ PROTEIN"/>
    <property type="match status" value="1"/>
</dbReference>
<dbReference type="CDD" id="cd04179">
    <property type="entry name" value="DPM_DPG-synthase_like"/>
    <property type="match status" value="1"/>
</dbReference>
<gene>
    <name evidence="2" type="ORF">DGMP_33830</name>
</gene>
<sequence>MTTASPTEPVDIIVPVLNEEEILQEFHTRICRLNFPINLIFVDNASTDKSVEIISSFPDATLIRHQSNEGYGASLIDGIKASNNSKIVIIDADCEYPPEAIPALVKELDNADVVYTSRFLDNSNTSMPFLKRKGNQIISSLFNLLFKQNVTDLYTGCKAINRSALEGIKLERKGFEHVLELGVKLARNNIKITEIPVVFSPRHTGQAKMKHVSETLKYLYLTLSYYLRVR</sequence>
<dbReference type="AlphaFoldDB" id="A0A8D5JQP8"/>
<dbReference type="KEGG" id="dbk:DGMP_33830"/>
<dbReference type="RefSeq" id="WP_228855021.1">
    <property type="nucleotide sequence ID" value="NZ_AP024086.1"/>
</dbReference>
<dbReference type="InterPro" id="IPR001173">
    <property type="entry name" value="Glyco_trans_2-like"/>
</dbReference>
<accession>A0A8D5JQP8</accession>
<evidence type="ECO:0000259" key="1">
    <source>
        <dbReference type="Pfam" id="PF00535"/>
    </source>
</evidence>
<feature type="domain" description="Glycosyltransferase 2-like" evidence="1">
    <location>
        <begin position="12"/>
        <end position="166"/>
    </location>
</feature>
<dbReference type="PANTHER" id="PTHR48090">
    <property type="entry name" value="UNDECAPRENYL-PHOSPHATE 4-DEOXY-4-FORMAMIDO-L-ARABINOSE TRANSFERASE-RELATED"/>
    <property type="match status" value="1"/>
</dbReference>
<protein>
    <submittedName>
        <fullName evidence="2">Dolichyl-phosphate beta-D-mannosyltransferase</fullName>
    </submittedName>
</protein>
<reference evidence="2" key="1">
    <citation type="submission" date="2020-09" db="EMBL/GenBank/DDBJ databases">
        <title>Desulfogranum mesoprofundum gen. nov., sp. nov., a novel mesophilic, sulfate-reducing chemolithoautotroph isolated from a deep-sea hydrothermal vent chimney in the Suiyo Seamount.</title>
        <authorList>
            <person name="Hashimoto Y."/>
            <person name="Nakagawa S."/>
        </authorList>
    </citation>
    <scope>NUCLEOTIDE SEQUENCE</scope>
    <source>
        <strain evidence="2">KT2</strain>
    </source>
</reference>
<keyword evidence="3" id="KW-1185">Reference proteome</keyword>
<name>A0A8D5JQP8_9BACT</name>